<dbReference type="InterPro" id="IPR011044">
    <property type="entry name" value="Quino_amine_DH_bsu"/>
</dbReference>
<dbReference type="RefSeq" id="WP_008198278.1">
    <property type="nucleotide sequence ID" value="NZ_CM001023.1"/>
</dbReference>
<dbReference type="eggNOG" id="COG3391">
    <property type="taxonomic scope" value="Bacteria"/>
</dbReference>
<gene>
    <name evidence="1" type="ORF">ALPR1_02985</name>
</gene>
<evidence type="ECO:0000313" key="2">
    <source>
        <dbReference type="Proteomes" id="UP000003919"/>
    </source>
</evidence>
<evidence type="ECO:0000313" key="1">
    <source>
        <dbReference type="EMBL" id="EAZ82172.1"/>
    </source>
</evidence>
<evidence type="ECO:0008006" key="3">
    <source>
        <dbReference type="Google" id="ProtNLM"/>
    </source>
</evidence>
<dbReference type="AlphaFoldDB" id="A3HVK0"/>
<comment type="caution">
    <text evidence="1">The sequence shown here is derived from an EMBL/GenBank/DDBJ whole genome shotgun (WGS) entry which is preliminary data.</text>
</comment>
<dbReference type="EMBL" id="AAXU02000001">
    <property type="protein sequence ID" value="EAZ82172.1"/>
    <property type="molecule type" value="Genomic_DNA"/>
</dbReference>
<sequence length="356" mass="40877">MRYLYHLALSIFFFSCTSESEKNSIISIELDDFKEIEISSELHFFEEIINPSSFMHQGDKILIGEYHNVPDEYPRFHIINTVDWTYDKPKGKVGQGPLENNVPSFIESQDKDNFWVNDYNNRKISSFSMNDTSLLASKDHNIPDPSLGRLDLILIPNGNYLGMASESESKILEFDREGKLIGHYGDLEKIAEMPDLPINQISLLNKGRFGGNQENEVYVLTSMYRDKLEIFNYKTKDFISVIGPDLKVPEFEYIDSKFGGMMSFPPNYPKKYQEVAVSEKFIFALYSGFSYNDYAKSGLTAKEIRVFTLKGKPKWRLLLDRSVSYISINEQANEIYALTTGEDPGIAVFQIPKELL</sequence>
<keyword evidence="2" id="KW-1185">Reference proteome</keyword>
<dbReference type="PROSITE" id="PS51257">
    <property type="entry name" value="PROKAR_LIPOPROTEIN"/>
    <property type="match status" value="1"/>
</dbReference>
<name>A3HVK0_9BACT</name>
<protein>
    <recommendedName>
        <fullName evidence="3">Lipoprotein</fullName>
    </recommendedName>
</protein>
<dbReference type="OrthoDB" id="1100397at2"/>
<dbReference type="SUPFAM" id="SSF50969">
    <property type="entry name" value="YVTN repeat-like/Quinoprotein amine dehydrogenase"/>
    <property type="match status" value="1"/>
</dbReference>
<dbReference type="EMBL" id="CM001023">
    <property type="protein sequence ID" value="EAZ82172.1"/>
    <property type="molecule type" value="Genomic_DNA"/>
</dbReference>
<accession>A3HVK0</accession>
<organism evidence="1 2">
    <name type="scientific">Algoriphagus machipongonensis</name>
    <dbReference type="NCBI Taxonomy" id="388413"/>
    <lineage>
        <taxon>Bacteria</taxon>
        <taxon>Pseudomonadati</taxon>
        <taxon>Bacteroidota</taxon>
        <taxon>Cytophagia</taxon>
        <taxon>Cytophagales</taxon>
        <taxon>Cyclobacteriaceae</taxon>
        <taxon>Algoriphagus</taxon>
    </lineage>
</organism>
<proteinExistence type="predicted"/>
<reference evidence="1 2" key="1">
    <citation type="journal article" date="2011" name="J. Bacteriol.">
        <title>Complete genome sequence of Algoriphagus sp. PR1, bacterial prey of a colony-forming choanoflagellate.</title>
        <authorList>
            <person name="Alegado R.A."/>
            <person name="Ferriera S."/>
            <person name="Nusbaum C."/>
            <person name="Young S.K."/>
            <person name="Zeng Q."/>
            <person name="Imamovic A."/>
            <person name="Fairclough S.R."/>
            <person name="King N."/>
        </authorList>
    </citation>
    <scope>NUCLEOTIDE SEQUENCE [LARGE SCALE GENOMIC DNA]</scope>
    <source>
        <strain evidence="1 2">PR1</strain>
    </source>
</reference>
<dbReference type="Proteomes" id="UP000003919">
    <property type="component" value="Chromosome"/>
</dbReference>
<dbReference type="HOGENOM" id="CLU_764444_0_0_10"/>
<dbReference type="Pfam" id="PF15869">
    <property type="entry name" value="TolB_like"/>
    <property type="match status" value="1"/>
</dbReference>
<dbReference type="STRING" id="388413.ALPR1_02985"/>